<dbReference type="SUPFAM" id="SSF53098">
    <property type="entry name" value="Ribonuclease H-like"/>
    <property type="match status" value="1"/>
</dbReference>
<keyword evidence="6" id="KW-1185">Reference proteome</keyword>
<proteinExistence type="predicted"/>
<sequence length="1825" mass="204595">MSDTANQIPNPQEADLLIRSVKRIKGDGNPPIAEEYQLYEAPPKQLSYRDMVSCLEPAVILCDSSNREEILDEDSDYEDDGSIPTILISKEEKRRVRMPWLNSIIIKTFGTERAGYNFILPRIKAQWKLRGKMDCIDIDAHTAHLSRGQYARICVQVDLDEPLVHFVRIGKHVQKVLYEGPAALCYSCGCVGHKEDNCPLKIPQPMVVSNQHNIEAQTSQASVDGNCNEPPENQGFGPWMLVERRKNKKKVNNNHLSHSASRLTGTRNGSRVPNSKGNVISDIAINAVTVNSNGSNAAIQLSNSNSKAHNSSSSPLAQDGDVNNTPAHRNTGQANQVTMGSIITSPSSNGPNVSLQVRPKTIADKATVADKISLSPFVARGKVSSFKKSGSQPKISQNVRNHPLTKLAPSCGTSDHGSNHLHQAKSLVGCTANQQEQSSNPNREGVVISPQQESGVDRGMDIGNDSELLAESHSYNERSRSHSFSSPTNGREYSTSGTPVSRLMHPSEGCLVTTGGDNEMGRLVRADSSQAIHVAGRTTLPLSIQDDRMHEDSASGGHEGGSAELYAPVPADCAALLLPRSQHDGPEQGRSAEVAPGSCQLAGERAKKAAEALRFPKKVIVDSNGFAGGIWLLWDDTKYTINILNFEIRSLLWENLKQFSQSINGPWVVIGDFNDVTAQNENFDGNLVPQYRICAYTDCMNSCDLLDIGFMGPKFTWVNKRDNHQLIRERLDRAWANPAWKILFPEATLIHLPHVYSDHCPIVLSLEQTFPCSNRKPFRLEKFWLEHESSKDLVASNWTSPNLSLIAPLLFKTMLSFGDILKYEEDMWFMKSRIQWIQNGDRNTKFFHVSALKRRSYNRILGLKDDTGSWITNATAIESIITSYFKSLYKTSLLKSSHDSYSSVQSAPFIDPFCWHGLIDLPSEFEIKHALFAMKPFKAPGPDGLHAAFFQKYWLILKEKICLEIRDIFNSGFIPESWSASLITLIPKNNNPDFVSHFRPIGLCNTSYKIVTKIIVFRLKNLIGKLISPMQSSFIPGRNGIDNVTLLRDFAFSFKKRKGRQGDMIIKLDLEKAYDCLEWSFIRETLIFFNFPPLLIKLIMSFVSSASFSCVINGSVTDSFKHTRGLRQGDPLSPYLFILCWKYLSLKLQHSTDVGIWRGSKLGKSGPYFSHIFFADDLILIGKATISNSLFLKGLFDFFCTRSGQNINQEKSKILFSANVNPDIRLAICRTLGYMETPSLGKYLGFPITSRRIKKSDCNFIVDKVRSKLAGWKANMLSLAGRVTLATSVLSSIPNYYMQGMFFPASIHKELASITRNFIWGSTSTKRKANLISWDRITQPREVGGIGIRASSEVNQAAMAKLHWRMITEVQKPWAKAFISKYKIDPPYHNFSRSSSPICKDISKGKDIVEKGISWVPRDGSKINFWQDRWILKESLCSVFYGPFRPHDLDITVKDLLFPDGKWNFDAVAYPLPQDIIQKIVAIAFQRHSAEQDSFRWNSSANGKISMKSAYFVAKNIQWTQMEDWSWIWNICTIPKIKYFLWLVMHGRILTFDTLAQWGVVSDNRCPRCRNGPETLTHIFRECQYAALFWSSIIPQSISTYNQNLDFKSWIKVNVGVHNSLPSSSTWPTVFSYAVWSIWYSRNQFVHDNKHISIFDLKCSTLDRAQEFIRLEPALTTFPPKTIVSVGWSPPSPGFAKLNTDGSALTNPELWAIGDGLEIAAGKGIFKIIVETDSKVAVLLIESTDTTLHSLGTLISDCRLLLRLFTDARISHIYREANAAADFLAKLGSTSAIDFVLYEESPPELSSILYHDLIGTSFPRTIVAS</sequence>
<feature type="region of interest" description="Disordered" evidence="2">
    <location>
        <begin position="249"/>
        <end position="277"/>
    </location>
</feature>
<dbReference type="PANTHER" id="PTHR33116:SF70">
    <property type="entry name" value="NON-LTR RETROELEMENT REVERSE TRANSCRIPTASE-LIKE PROTEIN"/>
    <property type="match status" value="1"/>
</dbReference>
<dbReference type="InterPro" id="IPR036397">
    <property type="entry name" value="RNaseH_sf"/>
</dbReference>
<keyword evidence="1" id="KW-0863">Zinc-finger</keyword>
<dbReference type="GO" id="GO:0004523">
    <property type="term" value="F:RNA-DNA hybrid ribonuclease activity"/>
    <property type="evidence" value="ECO:0007669"/>
    <property type="project" value="InterPro"/>
</dbReference>
<feature type="region of interest" description="Disordered" evidence="2">
    <location>
        <begin position="382"/>
        <end position="505"/>
    </location>
</feature>
<accession>A0AAV5II79</accession>
<reference evidence="5 6" key="1">
    <citation type="journal article" date="2021" name="Commun. Biol.">
        <title>The genome of Shorea leprosula (Dipterocarpaceae) highlights the ecological relevance of drought in aseasonal tropical rainforests.</title>
        <authorList>
            <person name="Ng K.K.S."/>
            <person name="Kobayashi M.J."/>
            <person name="Fawcett J.A."/>
            <person name="Hatakeyama M."/>
            <person name="Paape T."/>
            <person name="Ng C.H."/>
            <person name="Ang C.C."/>
            <person name="Tnah L.H."/>
            <person name="Lee C.T."/>
            <person name="Nishiyama T."/>
            <person name="Sese J."/>
            <person name="O'Brien M.J."/>
            <person name="Copetti D."/>
            <person name="Mohd Noor M.I."/>
            <person name="Ong R.C."/>
            <person name="Putra M."/>
            <person name="Sireger I.Z."/>
            <person name="Indrioko S."/>
            <person name="Kosugi Y."/>
            <person name="Izuno A."/>
            <person name="Isagi Y."/>
            <person name="Lee S.L."/>
            <person name="Shimizu K.K."/>
        </authorList>
    </citation>
    <scope>NUCLEOTIDE SEQUENCE [LARGE SCALE GENOMIC DNA]</scope>
    <source>
        <strain evidence="5">214</strain>
    </source>
</reference>
<dbReference type="GO" id="GO:0008270">
    <property type="term" value="F:zinc ion binding"/>
    <property type="evidence" value="ECO:0007669"/>
    <property type="project" value="UniProtKB-KW"/>
</dbReference>
<evidence type="ECO:0000259" key="4">
    <source>
        <dbReference type="PROSITE" id="PS50878"/>
    </source>
</evidence>
<dbReference type="Pfam" id="PF13456">
    <property type="entry name" value="RVT_3"/>
    <property type="match status" value="1"/>
</dbReference>
<feature type="compositionally biased region" description="Polar residues" evidence="2">
    <location>
        <begin position="431"/>
        <end position="442"/>
    </location>
</feature>
<evidence type="ECO:0000259" key="3">
    <source>
        <dbReference type="PROSITE" id="PS50158"/>
    </source>
</evidence>
<dbReference type="InterPro" id="IPR036691">
    <property type="entry name" value="Endo/exonu/phosph_ase_sf"/>
</dbReference>
<dbReference type="InterPro" id="IPR044730">
    <property type="entry name" value="RNase_H-like_dom_plant"/>
</dbReference>
<dbReference type="Pfam" id="PF00078">
    <property type="entry name" value="RVT_1"/>
    <property type="match status" value="1"/>
</dbReference>
<dbReference type="SUPFAM" id="SSF56219">
    <property type="entry name" value="DNase I-like"/>
    <property type="match status" value="1"/>
</dbReference>
<dbReference type="CDD" id="cd06222">
    <property type="entry name" value="RNase_H_like"/>
    <property type="match status" value="1"/>
</dbReference>
<feature type="compositionally biased region" description="Polar residues" evidence="2">
    <location>
        <begin position="321"/>
        <end position="334"/>
    </location>
</feature>
<evidence type="ECO:0000256" key="2">
    <source>
        <dbReference type="SAM" id="MobiDB-lite"/>
    </source>
</evidence>
<dbReference type="Gene3D" id="3.30.420.10">
    <property type="entry name" value="Ribonuclease H-like superfamily/Ribonuclease H"/>
    <property type="match status" value="1"/>
</dbReference>
<gene>
    <name evidence="5" type="ORF">SLEP1_g10165</name>
</gene>
<dbReference type="PANTHER" id="PTHR33116">
    <property type="entry name" value="REVERSE TRANSCRIPTASE ZINC-BINDING DOMAIN-CONTAINING PROTEIN-RELATED-RELATED"/>
    <property type="match status" value="1"/>
</dbReference>
<dbReference type="SUPFAM" id="SSF56672">
    <property type="entry name" value="DNA/RNA polymerases"/>
    <property type="match status" value="1"/>
</dbReference>
<feature type="domain" description="Reverse transcriptase" evidence="4">
    <location>
        <begin position="967"/>
        <end position="1248"/>
    </location>
</feature>
<dbReference type="InterPro" id="IPR012337">
    <property type="entry name" value="RNaseH-like_sf"/>
</dbReference>
<dbReference type="InterPro" id="IPR026960">
    <property type="entry name" value="RVT-Znf"/>
</dbReference>
<dbReference type="GO" id="GO:0003676">
    <property type="term" value="F:nucleic acid binding"/>
    <property type="evidence" value="ECO:0007669"/>
    <property type="project" value="InterPro"/>
</dbReference>
<dbReference type="Pfam" id="PF13966">
    <property type="entry name" value="zf-RVT"/>
    <property type="match status" value="1"/>
</dbReference>
<dbReference type="InterPro" id="IPR002156">
    <property type="entry name" value="RNaseH_domain"/>
</dbReference>
<organism evidence="5 6">
    <name type="scientific">Rubroshorea leprosula</name>
    <dbReference type="NCBI Taxonomy" id="152421"/>
    <lineage>
        <taxon>Eukaryota</taxon>
        <taxon>Viridiplantae</taxon>
        <taxon>Streptophyta</taxon>
        <taxon>Embryophyta</taxon>
        <taxon>Tracheophyta</taxon>
        <taxon>Spermatophyta</taxon>
        <taxon>Magnoliopsida</taxon>
        <taxon>eudicotyledons</taxon>
        <taxon>Gunneridae</taxon>
        <taxon>Pentapetalae</taxon>
        <taxon>rosids</taxon>
        <taxon>malvids</taxon>
        <taxon>Malvales</taxon>
        <taxon>Dipterocarpaceae</taxon>
        <taxon>Rubroshorea</taxon>
    </lineage>
</organism>
<dbReference type="CDD" id="cd01650">
    <property type="entry name" value="RT_nLTR_like"/>
    <property type="match status" value="1"/>
</dbReference>
<evidence type="ECO:0000256" key="1">
    <source>
        <dbReference type="PROSITE-ProRule" id="PRU00047"/>
    </source>
</evidence>
<evidence type="ECO:0000313" key="6">
    <source>
        <dbReference type="Proteomes" id="UP001054252"/>
    </source>
</evidence>
<dbReference type="PROSITE" id="PS50878">
    <property type="entry name" value="RT_POL"/>
    <property type="match status" value="1"/>
</dbReference>
<dbReference type="Gene3D" id="3.60.10.10">
    <property type="entry name" value="Endonuclease/exonuclease/phosphatase"/>
    <property type="match status" value="1"/>
</dbReference>
<dbReference type="Proteomes" id="UP001054252">
    <property type="component" value="Unassembled WGS sequence"/>
</dbReference>
<dbReference type="EMBL" id="BPVZ01000011">
    <property type="protein sequence ID" value="GKU96985.1"/>
    <property type="molecule type" value="Genomic_DNA"/>
</dbReference>
<feature type="domain" description="CCHC-type" evidence="3">
    <location>
        <begin position="185"/>
        <end position="199"/>
    </location>
</feature>
<keyword evidence="1" id="KW-0479">Metal-binding</keyword>
<dbReference type="InterPro" id="IPR001878">
    <property type="entry name" value="Znf_CCHC"/>
</dbReference>
<dbReference type="InterPro" id="IPR000477">
    <property type="entry name" value="RT_dom"/>
</dbReference>
<feature type="compositionally biased region" description="Polar residues" evidence="2">
    <location>
        <begin position="482"/>
        <end position="499"/>
    </location>
</feature>
<feature type="compositionally biased region" description="Low complexity" evidence="2">
    <location>
        <begin position="302"/>
        <end position="314"/>
    </location>
</feature>
<name>A0AAV5II79_9ROSI</name>
<feature type="region of interest" description="Disordered" evidence="2">
    <location>
        <begin position="302"/>
        <end position="334"/>
    </location>
</feature>
<dbReference type="PROSITE" id="PS50158">
    <property type="entry name" value="ZF_CCHC"/>
    <property type="match status" value="1"/>
</dbReference>
<comment type="caution">
    <text evidence="5">The sequence shown here is derived from an EMBL/GenBank/DDBJ whole genome shotgun (WGS) entry which is preliminary data.</text>
</comment>
<evidence type="ECO:0008006" key="7">
    <source>
        <dbReference type="Google" id="ProtNLM"/>
    </source>
</evidence>
<keyword evidence="1" id="KW-0862">Zinc</keyword>
<feature type="compositionally biased region" description="Polar residues" evidence="2">
    <location>
        <begin position="255"/>
        <end position="277"/>
    </location>
</feature>
<dbReference type="InterPro" id="IPR043502">
    <property type="entry name" value="DNA/RNA_pol_sf"/>
</dbReference>
<protein>
    <recommendedName>
        <fullName evidence="7">Reverse transcriptase</fullName>
    </recommendedName>
</protein>
<evidence type="ECO:0000313" key="5">
    <source>
        <dbReference type="EMBL" id="GKU96985.1"/>
    </source>
</evidence>
<feature type="compositionally biased region" description="Polar residues" evidence="2">
    <location>
        <begin position="386"/>
        <end position="400"/>
    </location>
</feature>